<protein>
    <submittedName>
        <fullName evidence="1">BcrA</fullName>
    </submittedName>
</protein>
<sequence>MLETNFGIYDYKIKENGEFKIYSHIDRQQEINRLLVLNNIDVFQMRVIEDNLETYFEDLVGGGTIG</sequence>
<dbReference type="EMBL" id="CP002137">
    <property type="protein sequence ID" value="ADM28934.1"/>
    <property type="molecule type" value="Genomic_DNA"/>
</dbReference>
<reference evidence="1" key="1">
    <citation type="journal article" date="2010" name="J. Clin. Microbiol.">
        <title>Complete nucleotide sequence analysis of plasmids in strains of Staphylococcus aureus clone USA300 reveals a high level of identity among isolates with closely related core genome sequences.</title>
        <authorList>
            <person name="Kennedy A.D."/>
            <person name="Porcella S.F."/>
            <person name="Martens C."/>
            <person name="Whitney A.R."/>
            <person name="Braughton K.R."/>
            <person name="Chen L."/>
            <person name="Craig C.T."/>
            <person name="Tenover F.C."/>
            <person name="Kreiswirth B.N."/>
            <person name="Musser J.M."/>
            <person name="Deleo F.R."/>
        </authorList>
    </citation>
    <scope>NUCLEOTIDE SEQUENCE</scope>
    <source>
        <strain evidence="1">18807</strain>
        <strain evidence="2">18808</strain>
        <strain evidence="3">18811</strain>
        <plasmid evidence="1">p18807-P03</plasmid>
        <plasmid evidence="2">p18808-P03</plasmid>
        <plasmid evidence="3">p18811-P03</plasmid>
    </source>
</reference>
<accession>E4PXU4</accession>
<evidence type="ECO:0000313" key="1">
    <source>
        <dbReference type="EMBL" id="ADM28890.1"/>
    </source>
</evidence>
<dbReference type="EMBL" id="CP002143">
    <property type="protein sequence ID" value="ADM29060.1"/>
    <property type="molecule type" value="Genomic_DNA"/>
</dbReference>
<evidence type="ECO:0000313" key="3">
    <source>
        <dbReference type="EMBL" id="ADM29060.1"/>
    </source>
</evidence>
<gene>
    <name evidence="1" type="ORF">SUD_0028p2</name>
    <name evidence="2" type="ORF">SUH_0029p2</name>
    <name evidence="3" type="ORF">SUK_0028p2</name>
</gene>
<geneLocation type="plasmid" evidence="3">
    <name>p18811-P03</name>
</geneLocation>
<proteinExistence type="predicted"/>
<geneLocation type="plasmid" evidence="1">
    <name>p18807-P03</name>
</geneLocation>
<dbReference type="AlphaFoldDB" id="E4PXU4"/>
<geneLocation type="plasmid" evidence="2">
    <name>p18808-P03</name>
</geneLocation>
<organism evidence="1">
    <name type="scientific">Staphylococcus aureus</name>
    <dbReference type="NCBI Taxonomy" id="1280"/>
    <lineage>
        <taxon>Bacteria</taxon>
        <taxon>Bacillati</taxon>
        <taxon>Bacillota</taxon>
        <taxon>Bacilli</taxon>
        <taxon>Bacillales</taxon>
        <taxon>Staphylococcaceae</taxon>
        <taxon>Staphylococcus</taxon>
    </lineage>
</organism>
<dbReference type="EMBL" id="CP002135">
    <property type="protein sequence ID" value="ADM28890.1"/>
    <property type="molecule type" value="Genomic_DNA"/>
</dbReference>
<keyword evidence="1" id="KW-0614">Plasmid</keyword>
<evidence type="ECO:0000313" key="2">
    <source>
        <dbReference type="EMBL" id="ADM28934.1"/>
    </source>
</evidence>
<name>E4PXU4_STAAU</name>